<evidence type="ECO:0000256" key="1">
    <source>
        <dbReference type="SAM" id="SignalP"/>
    </source>
</evidence>
<proteinExistence type="predicted"/>
<feature type="signal peptide" evidence="1">
    <location>
        <begin position="1"/>
        <end position="21"/>
    </location>
</feature>
<protein>
    <submittedName>
        <fullName evidence="2">Uncharacterized protein</fullName>
    </submittedName>
</protein>
<dbReference type="Proteomes" id="UP001149165">
    <property type="component" value="Unassembled WGS sequence"/>
</dbReference>
<reference evidence="2" key="2">
    <citation type="journal article" date="2023" name="IMA Fungus">
        <title>Comparative genomic study of the Penicillium genus elucidates a diverse pangenome and 15 lateral gene transfer events.</title>
        <authorList>
            <person name="Petersen C."/>
            <person name="Sorensen T."/>
            <person name="Nielsen M.R."/>
            <person name="Sondergaard T.E."/>
            <person name="Sorensen J.L."/>
            <person name="Fitzpatrick D.A."/>
            <person name="Frisvad J.C."/>
            <person name="Nielsen K.L."/>
        </authorList>
    </citation>
    <scope>NUCLEOTIDE SEQUENCE</scope>
    <source>
        <strain evidence="2">IBT 30069</strain>
    </source>
</reference>
<dbReference type="AlphaFoldDB" id="A0A9W9EG14"/>
<evidence type="ECO:0000313" key="2">
    <source>
        <dbReference type="EMBL" id="KAJ5081080.1"/>
    </source>
</evidence>
<sequence>MAFKGLIISAIACLHLSKALAAPLVSAHSAVDTDMRLKVELCDDEFSQNCQLHRVDMNQCTAINKP</sequence>
<keyword evidence="1" id="KW-0732">Signal</keyword>
<evidence type="ECO:0000313" key="3">
    <source>
        <dbReference type="Proteomes" id="UP001149165"/>
    </source>
</evidence>
<feature type="chain" id="PRO_5040733898" evidence="1">
    <location>
        <begin position="22"/>
        <end position="66"/>
    </location>
</feature>
<accession>A0A9W9EG14</accession>
<organism evidence="2 3">
    <name type="scientific">Penicillium angulare</name>
    <dbReference type="NCBI Taxonomy" id="116970"/>
    <lineage>
        <taxon>Eukaryota</taxon>
        <taxon>Fungi</taxon>
        <taxon>Dikarya</taxon>
        <taxon>Ascomycota</taxon>
        <taxon>Pezizomycotina</taxon>
        <taxon>Eurotiomycetes</taxon>
        <taxon>Eurotiomycetidae</taxon>
        <taxon>Eurotiales</taxon>
        <taxon>Aspergillaceae</taxon>
        <taxon>Penicillium</taxon>
    </lineage>
</organism>
<reference evidence="2" key="1">
    <citation type="submission" date="2022-11" db="EMBL/GenBank/DDBJ databases">
        <authorList>
            <person name="Petersen C."/>
        </authorList>
    </citation>
    <scope>NUCLEOTIDE SEQUENCE</scope>
    <source>
        <strain evidence="2">IBT 30069</strain>
    </source>
</reference>
<keyword evidence="3" id="KW-1185">Reference proteome</keyword>
<comment type="caution">
    <text evidence="2">The sequence shown here is derived from an EMBL/GenBank/DDBJ whole genome shotgun (WGS) entry which is preliminary data.</text>
</comment>
<dbReference type="EMBL" id="JAPQKH010000011">
    <property type="protein sequence ID" value="KAJ5081080.1"/>
    <property type="molecule type" value="Genomic_DNA"/>
</dbReference>
<gene>
    <name evidence="2" type="ORF">N7456_013318</name>
</gene>
<name>A0A9W9EG14_9EURO</name>